<keyword evidence="2 5" id="KW-0812">Transmembrane</keyword>
<evidence type="ECO:0000256" key="3">
    <source>
        <dbReference type="ARBA" id="ARBA00022989"/>
    </source>
</evidence>
<feature type="non-terminal residue" evidence="8">
    <location>
        <position position="1"/>
    </location>
</feature>
<dbReference type="InterPro" id="IPR006634">
    <property type="entry name" value="TLC-dom"/>
</dbReference>
<dbReference type="PROSITE" id="PS50922">
    <property type="entry name" value="TLC"/>
    <property type="match status" value="1"/>
</dbReference>
<dbReference type="PANTHER" id="PTHR31898">
    <property type="entry name" value="TRANSMEMBRANE PROTEIN 136"/>
    <property type="match status" value="1"/>
</dbReference>
<proteinExistence type="predicted"/>
<gene>
    <name evidence="8" type="primary">Tmem136</name>
    <name evidence="8" type="ORF">GTO95_0011058</name>
</gene>
<feature type="transmembrane region" description="Helical" evidence="6">
    <location>
        <begin position="197"/>
        <end position="215"/>
    </location>
</feature>
<dbReference type="Proteomes" id="UP000736164">
    <property type="component" value="Unassembled WGS sequence"/>
</dbReference>
<name>A0A8J7NKC5_ATRSP</name>
<dbReference type="InterPro" id="IPR042512">
    <property type="entry name" value="TLCD5"/>
</dbReference>
<feature type="transmembrane region" description="Helical" evidence="6">
    <location>
        <begin position="6"/>
        <end position="25"/>
    </location>
</feature>
<dbReference type="SMART" id="SM00724">
    <property type="entry name" value="TLC"/>
    <property type="match status" value="1"/>
</dbReference>
<evidence type="ECO:0000256" key="2">
    <source>
        <dbReference type="ARBA" id="ARBA00022692"/>
    </source>
</evidence>
<dbReference type="PANTHER" id="PTHR31898:SF1">
    <property type="entry name" value="TLC DOMAIN-CONTAINING PROTEIN 5"/>
    <property type="match status" value="1"/>
</dbReference>
<comment type="caution">
    <text evidence="8">The sequence shown here is derived from an EMBL/GenBank/DDBJ whole genome shotgun (WGS) entry which is preliminary data.</text>
</comment>
<protein>
    <submittedName>
        <fullName evidence="8">TM136 protein</fullName>
    </submittedName>
</protein>
<evidence type="ECO:0000256" key="6">
    <source>
        <dbReference type="SAM" id="Phobius"/>
    </source>
</evidence>
<sequence>MTSLLLEVSCSLMGWIALYASLCRLDDRHGYEWNCRLVTLLHGVLIVCLTAYIGFVDGPWPFSSPGSENTPLQAWAMCLSLGYFLFDMSWCLYFQTEGAVMLAHHTVSILGIVLALWLGESGPEVCAVLFGSEITNPLLQARWFLRQAGRYEGPAGDLVDLLFVVLFAGVRVGLGSWMLCCELASPRPRLLMKAGGVAMYALSWVFMANIARFAYRKSSAKYRRWQDRKGALNGHAGKAA</sequence>
<evidence type="ECO:0000256" key="5">
    <source>
        <dbReference type="PROSITE-ProRule" id="PRU00205"/>
    </source>
</evidence>
<dbReference type="Pfam" id="PF03798">
    <property type="entry name" value="TRAM_LAG1_CLN8"/>
    <property type="match status" value="1"/>
</dbReference>
<evidence type="ECO:0000256" key="4">
    <source>
        <dbReference type="ARBA" id="ARBA00023136"/>
    </source>
</evidence>
<feature type="transmembrane region" description="Helical" evidence="6">
    <location>
        <begin position="37"/>
        <end position="54"/>
    </location>
</feature>
<keyword evidence="3 6" id="KW-1133">Transmembrane helix</keyword>
<evidence type="ECO:0000313" key="9">
    <source>
        <dbReference type="Proteomes" id="UP000736164"/>
    </source>
</evidence>
<dbReference type="EMBL" id="JAAWVO010020502">
    <property type="protein sequence ID" value="MBN3315359.1"/>
    <property type="molecule type" value="Genomic_DNA"/>
</dbReference>
<evidence type="ECO:0000313" key="8">
    <source>
        <dbReference type="EMBL" id="MBN3315359.1"/>
    </source>
</evidence>
<comment type="subcellular location">
    <subcellularLocation>
        <location evidence="1">Membrane</location>
        <topology evidence="1">Multi-pass membrane protein</topology>
    </subcellularLocation>
</comment>
<feature type="transmembrane region" description="Helical" evidence="6">
    <location>
        <begin position="74"/>
        <end position="93"/>
    </location>
</feature>
<keyword evidence="9" id="KW-1185">Reference proteome</keyword>
<reference evidence="8" key="1">
    <citation type="journal article" date="2021" name="Cell">
        <title>Tracing the genetic footprints of vertebrate landing in non-teleost ray-finned fishes.</title>
        <authorList>
            <person name="Bi X."/>
            <person name="Wang K."/>
            <person name="Yang L."/>
            <person name="Pan H."/>
            <person name="Jiang H."/>
            <person name="Wei Q."/>
            <person name="Fang M."/>
            <person name="Yu H."/>
            <person name="Zhu C."/>
            <person name="Cai Y."/>
            <person name="He Y."/>
            <person name="Gan X."/>
            <person name="Zeng H."/>
            <person name="Yu D."/>
            <person name="Zhu Y."/>
            <person name="Jiang H."/>
            <person name="Qiu Q."/>
            <person name="Yang H."/>
            <person name="Zhang Y.E."/>
            <person name="Wang W."/>
            <person name="Zhu M."/>
            <person name="He S."/>
            <person name="Zhang G."/>
        </authorList>
    </citation>
    <scope>NUCLEOTIDE SEQUENCE</scope>
    <source>
        <strain evidence="8">Allg_001</strain>
    </source>
</reference>
<dbReference type="AlphaFoldDB" id="A0A8J7NKC5"/>
<organism evidence="8 9">
    <name type="scientific">Atractosteus spatula</name>
    <name type="common">Alligator gar</name>
    <name type="synonym">Lepisosteus spatula</name>
    <dbReference type="NCBI Taxonomy" id="7917"/>
    <lineage>
        <taxon>Eukaryota</taxon>
        <taxon>Metazoa</taxon>
        <taxon>Chordata</taxon>
        <taxon>Craniata</taxon>
        <taxon>Vertebrata</taxon>
        <taxon>Euteleostomi</taxon>
        <taxon>Actinopterygii</taxon>
        <taxon>Neopterygii</taxon>
        <taxon>Holostei</taxon>
        <taxon>Semionotiformes</taxon>
        <taxon>Lepisosteidae</taxon>
        <taxon>Atractosteus</taxon>
    </lineage>
</organism>
<dbReference type="GO" id="GO:0016020">
    <property type="term" value="C:membrane"/>
    <property type="evidence" value="ECO:0007669"/>
    <property type="project" value="UniProtKB-SubCell"/>
</dbReference>
<feature type="non-terminal residue" evidence="8">
    <location>
        <position position="240"/>
    </location>
</feature>
<feature type="domain" description="TLC" evidence="7">
    <location>
        <begin position="28"/>
        <end position="219"/>
    </location>
</feature>
<accession>A0A8J7NKC5</accession>
<feature type="transmembrane region" description="Helical" evidence="6">
    <location>
        <begin position="100"/>
        <end position="119"/>
    </location>
</feature>
<keyword evidence="4 5" id="KW-0472">Membrane</keyword>
<evidence type="ECO:0000259" key="7">
    <source>
        <dbReference type="PROSITE" id="PS50922"/>
    </source>
</evidence>
<evidence type="ECO:0000256" key="1">
    <source>
        <dbReference type="ARBA" id="ARBA00004141"/>
    </source>
</evidence>